<dbReference type="OrthoDB" id="3366922at2759"/>
<feature type="region of interest" description="Disordered" evidence="2">
    <location>
        <begin position="878"/>
        <end position="915"/>
    </location>
</feature>
<dbReference type="EMBL" id="KV419395">
    <property type="protein sequence ID" value="KZS98282.1"/>
    <property type="molecule type" value="Genomic_DNA"/>
</dbReference>
<dbReference type="PANTHER" id="PTHR28594:SF1">
    <property type="entry name" value="ATR-INTERACTING PROTEIN"/>
    <property type="match status" value="1"/>
</dbReference>
<feature type="compositionally biased region" description="Polar residues" evidence="2">
    <location>
        <begin position="428"/>
        <end position="438"/>
    </location>
</feature>
<reference evidence="3 4" key="1">
    <citation type="journal article" date="2016" name="Mol. Biol. Evol.">
        <title>Comparative Genomics of Early-Diverging Mushroom-Forming Fungi Provides Insights into the Origins of Lignocellulose Decay Capabilities.</title>
        <authorList>
            <person name="Nagy L.G."/>
            <person name="Riley R."/>
            <person name="Tritt A."/>
            <person name="Adam C."/>
            <person name="Daum C."/>
            <person name="Floudas D."/>
            <person name="Sun H."/>
            <person name="Yadav J.S."/>
            <person name="Pangilinan J."/>
            <person name="Larsson K.H."/>
            <person name="Matsuura K."/>
            <person name="Barry K."/>
            <person name="Labutti K."/>
            <person name="Kuo R."/>
            <person name="Ohm R.A."/>
            <person name="Bhattacharya S.S."/>
            <person name="Shirouzu T."/>
            <person name="Yoshinaga Y."/>
            <person name="Martin F.M."/>
            <person name="Grigoriev I.V."/>
            <person name="Hibbett D.S."/>
        </authorList>
    </citation>
    <scope>NUCLEOTIDE SEQUENCE [LARGE SCALE GENOMIC DNA]</scope>
    <source>
        <strain evidence="3 4">HHB9708</strain>
    </source>
</reference>
<feature type="compositionally biased region" description="Low complexity" evidence="2">
    <location>
        <begin position="158"/>
        <end position="178"/>
    </location>
</feature>
<dbReference type="InterPro" id="IPR016024">
    <property type="entry name" value="ARM-type_fold"/>
</dbReference>
<feature type="compositionally biased region" description="Basic and acidic residues" evidence="2">
    <location>
        <begin position="185"/>
        <end position="195"/>
    </location>
</feature>
<dbReference type="Proteomes" id="UP000076722">
    <property type="component" value="Unassembled WGS sequence"/>
</dbReference>
<dbReference type="PANTHER" id="PTHR28594">
    <property type="entry name" value="ATR-INTERACTING PROTEIN"/>
    <property type="match status" value="1"/>
</dbReference>
<dbReference type="GO" id="GO:0000077">
    <property type="term" value="P:DNA damage checkpoint signaling"/>
    <property type="evidence" value="ECO:0007669"/>
    <property type="project" value="InterPro"/>
</dbReference>
<keyword evidence="4" id="KW-1185">Reference proteome</keyword>
<proteinExistence type="predicted"/>
<sequence length="915" mass="100706">MDNSDDYFGDDFDLDEEALSSIQKTEAQLAPLLPTPATHAVLASKHTIPALEAPRPKRQKTTSGWLSTGAAADLNDPPNLDVTFDERTGSYVTGPVSQKVPNPLLTPLHSQSNAFVATSHTANRPVDLAQQRLKASSGGSAGPVLPRDSSSTSTIVPSGAGPSRNTSSSSSTVSSSRKAGSDVTTRAHDFHLGRDRTAEPAVSAIKHDRATAIELELENMKKRFEQMQTSNDMARKALKEAEEARFVKDGEVSNLRRLMDQRAAEHTAEVQKLKDQKIAAEHAREQMQQELAAEMDRMKTRLAFKQHDLESLSLQQGSSRPKNRYFDQPRASLAPPSSLNLPHAKTSSPSSAMPNRRTTTPKGPSRTKDFKSPKESISNASFPHFKNAFEPPRFLSPSKKKDLSQIPETSLVQDHRSSDADPLPVEMASSSPVTQGANLSPDISRIRTQADEDDDDERSTDDADSRNDWWAEAINVLFSHSLDSVDSLTIQSLISATFPSEMNSDLRDLYTRSCSCFLKAAGARNSSESLDESFEEICRSLVGMAAVLVHLSDQTLLTQLFSLLSTLILYVPLAKENLMYANGDAATPLITTIIRVILSHLTGLFEIGENKKEKCPLANETLFLLECLCWNTSEGILIEIGYLVRKSDVLESLLNAAYPEWFTIRAIRLLVLLATHETMFRPLLAPPLPEPDGTTKNKRAPYIERLCTILVDSIPSMESQKLEILQSVIAFFSVLSVAHPDAKILLQEFPSLIPSLVTLMCSLSDLIWEEDEDVLASSDYMLRVVRTMHYAALLAHHLTLSSPDSDSDRDVATLSNRIFRAGPGFQGVVHSFVVGIGRLSYAAAPEWMAADARRIVEKLAHALMEVVFEGPEEDMIWSAYNDGDDETRSVGDSDNDDEAEASKLAPDEDEFEMQT</sequence>
<organism evidence="3 4">
    <name type="scientific">Sistotremastrum niveocremeum HHB9708</name>
    <dbReference type="NCBI Taxonomy" id="1314777"/>
    <lineage>
        <taxon>Eukaryota</taxon>
        <taxon>Fungi</taxon>
        <taxon>Dikarya</taxon>
        <taxon>Basidiomycota</taxon>
        <taxon>Agaricomycotina</taxon>
        <taxon>Agaricomycetes</taxon>
        <taxon>Sistotremastrales</taxon>
        <taxon>Sistotremastraceae</taxon>
        <taxon>Sertulicium</taxon>
        <taxon>Sertulicium niveocremeum</taxon>
    </lineage>
</organism>
<accession>A0A164ZZM0</accession>
<dbReference type="SUPFAM" id="SSF48371">
    <property type="entry name" value="ARM repeat"/>
    <property type="match status" value="1"/>
</dbReference>
<gene>
    <name evidence="3" type="ORF">SISNIDRAFT_481041</name>
</gene>
<dbReference type="AlphaFoldDB" id="A0A164ZZM0"/>
<evidence type="ECO:0000313" key="4">
    <source>
        <dbReference type="Proteomes" id="UP000076722"/>
    </source>
</evidence>
<name>A0A164ZZM0_9AGAM</name>
<evidence type="ECO:0000256" key="2">
    <source>
        <dbReference type="SAM" id="MobiDB-lite"/>
    </source>
</evidence>
<evidence type="ECO:0000313" key="3">
    <source>
        <dbReference type="EMBL" id="KZS98282.1"/>
    </source>
</evidence>
<feature type="compositionally biased region" description="Polar residues" evidence="2">
    <location>
        <begin position="335"/>
        <end position="362"/>
    </location>
</feature>
<feature type="region of interest" description="Disordered" evidence="2">
    <location>
        <begin position="310"/>
        <end position="464"/>
    </location>
</feature>
<evidence type="ECO:0000256" key="1">
    <source>
        <dbReference type="SAM" id="Coils"/>
    </source>
</evidence>
<feature type="region of interest" description="Disordered" evidence="2">
    <location>
        <begin position="133"/>
        <end position="195"/>
    </location>
</feature>
<protein>
    <submittedName>
        <fullName evidence="3">Uncharacterized protein</fullName>
    </submittedName>
</protein>
<keyword evidence="1" id="KW-0175">Coiled coil</keyword>
<feature type="region of interest" description="Disordered" evidence="2">
    <location>
        <begin position="47"/>
        <end position="79"/>
    </location>
</feature>
<dbReference type="STRING" id="1314777.A0A164ZZM0"/>
<dbReference type="GO" id="GO:0006281">
    <property type="term" value="P:DNA repair"/>
    <property type="evidence" value="ECO:0007669"/>
    <property type="project" value="TreeGrafter"/>
</dbReference>
<feature type="coiled-coil region" evidence="1">
    <location>
        <begin position="210"/>
        <end position="297"/>
    </location>
</feature>
<dbReference type="InterPro" id="IPR033349">
    <property type="entry name" value="ATRIP"/>
</dbReference>